<proteinExistence type="predicted"/>
<feature type="transmembrane region" description="Helical" evidence="2">
    <location>
        <begin position="12"/>
        <end position="35"/>
    </location>
</feature>
<feature type="compositionally biased region" description="Polar residues" evidence="1">
    <location>
        <begin position="124"/>
        <end position="138"/>
    </location>
</feature>
<dbReference type="PANTHER" id="PTHR37721">
    <property type="entry name" value="OS05G0464200 PROTEIN"/>
    <property type="match status" value="1"/>
</dbReference>
<reference evidence="3 4" key="1">
    <citation type="submission" date="2013-09" db="EMBL/GenBank/DDBJ databases">
        <title>Corchorus capsularis genome sequencing.</title>
        <authorList>
            <person name="Alam M."/>
            <person name="Haque M.S."/>
            <person name="Islam M.S."/>
            <person name="Emdad E.M."/>
            <person name="Islam M.M."/>
            <person name="Ahmed B."/>
            <person name="Halim A."/>
            <person name="Hossen Q.M.M."/>
            <person name="Hossain M.Z."/>
            <person name="Ahmed R."/>
            <person name="Khan M.M."/>
            <person name="Islam R."/>
            <person name="Rashid M.M."/>
            <person name="Khan S.A."/>
            <person name="Rahman M.S."/>
            <person name="Alam M."/>
        </authorList>
    </citation>
    <scope>NUCLEOTIDE SEQUENCE [LARGE SCALE GENOMIC DNA]</scope>
    <source>
        <strain evidence="4">cv. CVL-1</strain>
        <tissue evidence="3">Whole seedling</tissue>
    </source>
</reference>
<accession>A0A1R3HB41</accession>
<organism evidence="3 4">
    <name type="scientific">Corchorus capsularis</name>
    <name type="common">Jute</name>
    <dbReference type="NCBI Taxonomy" id="210143"/>
    <lineage>
        <taxon>Eukaryota</taxon>
        <taxon>Viridiplantae</taxon>
        <taxon>Streptophyta</taxon>
        <taxon>Embryophyta</taxon>
        <taxon>Tracheophyta</taxon>
        <taxon>Spermatophyta</taxon>
        <taxon>Magnoliopsida</taxon>
        <taxon>eudicotyledons</taxon>
        <taxon>Gunneridae</taxon>
        <taxon>Pentapetalae</taxon>
        <taxon>rosids</taxon>
        <taxon>malvids</taxon>
        <taxon>Malvales</taxon>
        <taxon>Malvaceae</taxon>
        <taxon>Grewioideae</taxon>
        <taxon>Apeibeae</taxon>
        <taxon>Corchorus</taxon>
    </lineage>
</organism>
<dbReference type="OrthoDB" id="1729447at2759"/>
<feature type="compositionally biased region" description="Low complexity" evidence="1">
    <location>
        <begin position="114"/>
        <end position="123"/>
    </location>
</feature>
<feature type="region of interest" description="Disordered" evidence="1">
    <location>
        <begin position="104"/>
        <end position="138"/>
    </location>
</feature>
<dbReference type="AlphaFoldDB" id="A0A1R3HB41"/>
<protein>
    <submittedName>
        <fullName evidence="3">Uncharacterized protein</fullName>
    </submittedName>
</protein>
<evidence type="ECO:0000313" key="3">
    <source>
        <dbReference type="EMBL" id="OMO67558.1"/>
    </source>
</evidence>
<keyword evidence="2" id="KW-1133">Transmembrane helix</keyword>
<dbReference type="Gramene" id="OMO67558">
    <property type="protein sequence ID" value="OMO67558"/>
    <property type="gene ID" value="CCACVL1_20449"/>
</dbReference>
<name>A0A1R3HB41_COCAP</name>
<dbReference type="PANTHER" id="PTHR37721:SF1">
    <property type="entry name" value="OS05G0464200 PROTEIN"/>
    <property type="match status" value="1"/>
</dbReference>
<dbReference type="Proteomes" id="UP000188268">
    <property type="component" value="Unassembled WGS sequence"/>
</dbReference>
<dbReference type="EMBL" id="AWWV01012395">
    <property type="protein sequence ID" value="OMO67558.1"/>
    <property type="molecule type" value="Genomic_DNA"/>
</dbReference>
<keyword evidence="4" id="KW-1185">Reference proteome</keyword>
<comment type="caution">
    <text evidence="3">The sequence shown here is derived from an EMBL/GenBank/DDBJ whole genome shotgun (WGS) entry which is preliminary data.</text>
</comment>
<evidence type="ECO:0000313" key="4">
    <source>
        <dbReference type="Proteomes" id="UP000188268"/>
    </source>
</evidence>
<evidence type="ECO:0000256" key="2">
    <source>
        <dbReference type="SAM" id="Phobius"/>
    </source>
</evidence>
<gene>
    <name evidence="3" type="ORF">CCACVL1_20449</name>
</gene>
<keyword evidence="2" id="KW-0472">Membrane</keyword>
<evidence type="ECO:0000256" key="1">
    <source>
        <dbReference type="SAM" id="MobiDB-lite"/>
    </source>
</evidence>
<sequence>MYLSFSHLNFYLFFLFFLFLFECYCYCSFFFFHFYSHFLCPVLHPYSVSPADNNLFGIWILMATASTYPQRKNRDTSLPPKRGQVKAQIFESVAKTVVSALKAFGGNKGEGSDGKSSSSATTTPPESGYNSAGNGDIS</sequence>
<keyword evidence="2" id="KW-0812">Transmembrane</keyword>